<dbReference type="PANTHER" id="PTHR15422">
    <property type="entry name" value="OS05G0565100 PROTEIN"/>
    <property type="match status" value="1"/>
</dbReference>
<dbReference type="PROSITE" id="PS50939">
    <property type="entry name" value="CYTOCHROME_B561"/>
    <property type="match status" value="1"/>
</dbReference>
<keyword evidence="4" id="KW-0349">Heme</keyword>
<comment type="cofactor">
    <cofactor evidence="1">
        <name>heme b</name>
        <dbReference type="ChEBI" id="CHEBI:60344"/>
    </cofactor>
</comment>
<gene>
    <name evidence="13" type="ORF">ACFQ14_01660</name>
</gene>
<dbReference type="Proteomes" id="UP001597101">
    <property type="component" value="Unassembled WGS sequence"/>
</dbReference>
<evidence type="ECO:0000256" key="1">
    <source>
        <dbReference type="ARBA" id="ARBA00001970"/>
    </source>
</evidence>
<evidence type="ECO:0000313" key="13">
    <source>
        <dbReference type="EMBL" id="MFD0915103.1"/>
    </source>
</evidence>
<dbReference type="Pfam" id="PF03188">
    <property type="entry name" value="Cytochrom_B561"/>
    <property type="match status" value="1"/>
</dbReference>
<evidence type="ECO:0000256" key="5">
    <source>
        <dbReference type="ARBA" id="ARBA00022692"/>
    </source>
</evidence>
<feature type="transmembrane region" description="Helical" evidence="11">
    <location>
        <begin position="100"/>
        <end position="122"/>
    </location>
</feature>
<keyword evidence="9" id="KW-0408">Iron</keyword>
<evidence type="ECO:0000256" key="6">
    <source>
        <dbReference type="ARBA" id="ARBA00022723"/>
    </source>
</evidence>
<evidence type="ECO:0000313" key="14">
    <source>
        <dbReference type="Proteomes" id="UP001597101"/>
    </source>
</evidence>
<evidence type="ECO:0000256" key="8">
    <source>
        <dbReference type="ARBA" id="ARBA00022989"/>
    </source>
</evidence>
<accession>A0ABW3FBL4</accession>
<evidence type="ECO:0000256" key="9">
    <source>
        <dbReference type="ARBA" id="ARBA00023004"/>
    </source>
</evidence>
<dbReference type="EMBL" id="JBHTJV010000002">
    <property type="protein sequence ID" value="MFD0915103.1"/>
    <property type="molecule type" value="Genomic_DNA"/>
</dbReference>
<dbReference type="RefSeq" id="WP_377210954.1">
    <property type="nucleotide sequence ID" value="NZ_JBHTJV010000002.1"/>
</dbReference>
<evidence type="ECO:0000256" key="2">
    <source>
        <dbReference type="ARBA" id="ARBA00004141"/>
    </source>
</evidence>
<keyword evidence="6" id="KW-0479">Metal-binding</keyword>
<protein>
    <submittedName>
        <fullName evidence="13">Cytochrome b561 domain-containing protein</fullName>
    </submittedName>
</protein>
<dbReference type="PANTHER" id="PTHR15422:SF24">
    <property type="entry name" value="DOMON RELATED DOMAIN-CONTAINING PROTEIN"/>
    <property type="match status" value="1"/>
</dbReference>
<feature type="transmembrane region" description="Helical" evidence="11">
    <location>
        <begin position="158"/>
        <end position="177"/>
    </location>
</feature>
<organism evidence="13 14">
    <name type="scientific">Pseudahrensia aquimaris</name>
    <dbReference type="NCBI Taxonomy" id="744461"/>
    <lineage>
        <taxon>Bacteria</taxon>
        <taxon>Pseudomonadati</taxon>
        <taxon>Pseudomonadota</taxon>
        <taxon>Alphaproteobacteria</taxon>
        <taxon>Hyphomicrobiales</taxon>
        <taxon>Ahrensiaceae</taxon>
        <taxon>Pseudahrensia</taxon>
    </lineage>
</organism>
<reference evidence="14" key="1">
    <citation type="journal article" date="2019" name="Int. J. Syst. Evol. Microbiol.">
        <title>The Global Catalogue of Microorganisms (GCM) 10K type strain sequencing project: providing services to taxonomists for standard genome sequencing and annotation.</title>
        <authorList>
            <consortium name="The Broad Institute Genomics Platform"/>
            <consortium name="The Broad Institute Genome Sequencing Center for Infectious Disease"/>
            <person name="Wu L."/>
            <person name="Ma J."/>
        </authorList>
    </citation>
    <scope>NUCLEOTIDE SEQUENCE [LARGE SCALE GENOMIC DNA]</scope>
    <source>
        <strain evidence="14">CCUG 60023</strain>
    </source>
</reference>
<dbReference type="InterPro" id="IPR006593">
    <property type="entry name" value="Cyt_b561/ferric_Rdtase_TM"/>
</dbReference>
<name>A0ABW3FBL4_9HYPH</name>
<feature type="transmembrane region" description="Helical" evidence="11">
    <location>
        <begin position="66"/>
        <end position="88"/>
    </location>
</feature>
<feature type="transmembrane region" description="Helical" evidence="11">
    <location>
        <begin position="25"/>
        <end position="46"/>
    </location>
</feature>
<evidence type="ECO:0000256" key="11">
    <source>
        <dbReference type="SAM" id="Phobius"/>
    </source>
</evidence>
<evidence type="ECO:0000256" key="3">
    <source>
        <dbReference type="ARBA" id="ARBA00022448"/>
    </source>
</evidence>
<keyword evidence="10 11" id="KW-0472">Membrane</keyword>
<dbReference type="Gene3D" id="1.20.120.1770">
    <property type="match status" value="1"/>
</dbReference>
<feature type="domain" description="Cytochrome b561" evidence="12">
    <location>
        <begin position="1"/>
        <end position="212"/>
    </location>
</feature>
<comment type="subcellular location">
    <subcellularLocation>
        <location evidence="2">Membrane</location>
        <topology evidence="2">Multi-pass membrane protein</topology>
    </subcellularLocation>
</comment>
<dbReference type="CDD" id="cd08760">
    <property type="entry name" value="Cyt_b561_FRRS1_like"/>
    <property type="match status" value="1"/>
</dbReference>
<proteinExistence type="predicted"/>
<evidence type="ECO:0000256" key="7">
    <source>
        <dbReference type="ARBA" id="ARBA00022982"/>
    </source>
</evidence>
<evidence type="ECO:0000256" key="10">
    <source>
        <dbReference type="ARBA" id="ARBA00023136"/>
    </source>
</evidence>
<sequence>MWEALWQWLWLPIDASRAHGLEQNVAWHGRLMVATWGFLFPISIIITRFLKVTPRQQWPNELDNRFWFRVHVAAQVSGGVLTAFAVWLVWSPGSEGNLPWLHRLCGWSVVSLYCAQFIGGIARGTRGGMDEPAPDGSIHGDHFDMTTRRVIFEYAHKTLGYTSIVLAAMAMLLGLWITNAYIWMWLGLFGWWCFSITVYAALQRKGMALDTYQAIWGPDPNLPGNQRKPIGFGIQRRNG</sequence>
<evidence type="ECO:0000256" key="4">
    <source>
        <dbReference type="ARBA" id="ARBA00022617"/>
    </source>
</evidence>
<evidence type="ECO:0000259" key="12">
    <source>
        <dbReference type="PROSITE" id="PS50939"/>
    </source>
</evidence>
<keyword evidence="3" id="KW-0813">Transport</keyword>
<keyword evidence="5 11" id="KW-0812">Transmembrane</keyword>
<keyword evidence="7" id="KW-0249">Electron transport</keyword>
<dbReference type="InterPro" id="IPR045150">
    <property type="entry name" value="CYB561D1/2"/>
</dbReference>
<keyword evidence="14" id="KW-1185">Reference proteome</keyword>
<keyword evidence="8 11" id="KW-1133">Transmembrane helix</keyword>
<comment type="caution">
    <text evidence="13">The sequence shown here is derived from an EMBL/GenBank/DDBJ whole genome shotgun (WGS) entry which is preliminary data.</text>
</comment>
<feature type="transmembrane region" description="Helical" evidence="11">
    <location>
        <begin position="183"/>
        <end position="202"/>
    </location>
</feature>
<dbReference type="SMART" id="SM00665">
    <property type="entry name" value="B561"/>
    <property type="match status" value="1"/>
</dbReference>